<dbReference type="RefSeq" id="WP_030034800.1">
    <property type="nucleotide sequence ID" value="NZ_DF384213.1"/>
</dbReference>
<dbReference type="FunFam" id="1.10.60.10:FF:000005">
    <property type="entry name" value="Transcriptional regulator MntR protein"/>
    <property type="match status" value="1"/>
</dbReference>
<comment type="similarity">
    <text evidence="1">Belongs to the DtxR/MntR family.</text>
</comment>
<dbReference type="InterPro" id="IPR050536">
    <property type="entry name" value="DtxR_MntR_Metal-Reg"/>
</dbReference>
<evidence type="ECO:0000259" key="5">
    <source>
        <dbReference type="PROSITE" id="PS50944"/>
    </source>
</evidence>
<dbReference type="AlphaFoldDB" id="A0A0S6U2I5"/>
<reference evidence="6" key="1">
    <citation type="submission" date="2013-10" db="EMBL/GenBank/DDBJ databases">
        <title>Draft genome sequence of Clostridium botulinum type B strain Osaka05.</title>
        <authorList>
            <person name="Sakaguchi Y."/>
            <person name="Hosomi K."/>
            <person name="Uchiyama J."/>
            <person name="Ogura Y."/>
            <person name="Sakaguchi M."/>
            <person name="Kohda T."/>
            <person name="Mukamoto M."/>
            <person name="Misawa N."/>
            <person name="Matsuzaki S."/>
            <person name="Hayashi T."/>
            <person name="Kozaki S."/>
        </authorList>
    </citation>
    <scope>NUCLEOTIDE SEQUENCE</scope>
    <source>
        <strain evidence="6">Osaka05</strain>
    </source>
</reference>
<dbReference type="InterPro" id="IPR036421">
    <property type="entry name" value="Fe_dep_repressor_sf"/>
</dbReference>
<dbReference type="EMBL" id="DF384213">
    <property type="protein sequence ID" value="GAE02075.1"/>
    <property type="molecule type" value="Genomic_DNA"/>
</dbReference>
<organism evidence="6">
    <name type="scientific">Clostridium botulinum B str. Osaka05</name>
    <dbReference type="NCBI Taxonomy" id="1407017"/>
    <lineage>
        <taxon>Bacteria</taxon>
        <taxon>Bacillati</taxon>
        <taxon>Bacillota</taxon>
        <taxon>Clostridia</taxon>
        <taxon>Eubacteriales</taxon>
        <taxon>Clostridiaceae</taxon>
        <taxon>Clostridium</taxon>
    </lineage>
</organism>
<dbReference type="PANTHER" id="PTHR33238">
    <property type="entry name" value="IRON (METAL) DEPENDENT REPRESSOR, DTXR FAMILY"/>
    <property type="match status" value="1"/>
</dbReference>
<evidence type="ECO:0000256" key="3">
    <source>
        <dbReference type="ARBA" id="ARBA00023125"/>
    </source>
</evidence>
<dbReference type="SUPFAM" id="SSF47979">
    <property type="entry name" value="Iron-dependent repressor protein, dimerization domain"/>
    <property type="match status" value="1"/>
</dbReference>
<keyword evidence="4" id="KW-0804">Transcription</keyword>
<dbReference type="Gene3D" id="1.10.60.10">
    <property type="entry name" value="Iron dependent repressor, metal binding and dimerisation domain"/>
    <property type="match status" value="1"/>
</dbReference>
<proteinExistence type="inferred from homology"/>
<dbReference type="InterPro" id="IPR022687">
    <property type="entry name" value="HTH_DTXR"/>
</dbReference>
<name>A0A0S6U2I5_CLOBO</name>
<dbReference type="PROSITE" id="PS50944">
    <property type="entry name" value="HTH_DTXR"/>
    <property type="match status" value="1"/>
</dbReference>
<evidence type="ECO:0000256" key="2">
    <source>
        <dbReference type="ARBA" id="ARBA00023015"/>
    </source>
</evidence>
<dbReference type="Proteomes" id="UP000054164">
    <property type="component" value="Unassembled WGS sequence"/>
</dbReference>
<dbReference type="Pfam" id="PF02742">
    <property type="entry name" value="Fe_dep_repr_C"/>
    <property type="match status" value="1"/>
</dbReference>
<dbReference type="SMART" id="SM00529">
    <property type="entry name" value="HTH_DTXR"/>
    <property type="match status" value="1"/>
</dbReference>
<dbReference type="GO" id="GO:0003700">
    <property type="term" value="F:DNA-binding transcription factor activity"/>
    <property type="evidence" value="ECO:0007669"/>
    <property type="project" value="InterPro"/>
</dbReference>
<dbReference type="GO" id="GO:0003677">
    <property type="term" value="F:DNA binding"/>
    <property type="evidence" value="ECO:0007669"/>
    <property type="project" value="UniProtKB-KW"/>
</dbReference>
<evidence type="ECO:0000313" key="6">
    <source>
        <dbReference type="EMBL" id="GAE02075.1"/>
    </source>
</evidence>
<dbReference type="Gene3D" id="1.10.10.10">
    <property type="entry name" value="Winged helix-like DNA-binding domain superfamily/Winged helix DNA-binding domain"/>
    <property type="match status" value="1"/>
</dbReference>
<dbReference type="InterPro" id="IPR022689">
    <property type="entry name" value="Iron_dep_repressor"/>
</dbReference>
<feature type="domain" description="HTH dtxR-type" evidence="5">
    <location>
        <begin position="1"/>
        <end position="62"/>
    </location>
</feature>
<dbReference type="GO" id="GO:0046914">
    <property type="term" value="F:transition metal ion binding"/>
    <property type="evidence" value="ECO:0007669"/>
    <property type="project" value="InterPro"/>
</dbReference>
<dbReference type="HOGENOM" id="CLU_069532_3_1_9"/>
<dbReference type="GO" id="GO:0046983">
    <property type="term" value="F:protein dimerization activity"/>
    <property type="evidence" value="ECO:0007669"/>
    <property type="project" value="InterPro"/>
</dbReference>
<sequence length="120" mass="13690">MYESRENYLETILILENKNGSVRSIDIAKALDFSKPSVSHAVGLLKKSGHINIDSKGYINLTNIGRKKAESIYERHQILTKFFVEAAKVSEEIAEKDACKVEHVISDETFQGIKEFMKKW</sequence>
<gene>
    <name evidence="6" type="ORF">CBO05C_1765</name>
</gene>
<accession>A0A0S6U2I5</accession>
<dbReference type="InterPro" id="IPR036390">
    <property type="entry name" value="WH_DNA-bd_sf"/>
</dbReference>
<evidence type="ECO:0000256" key="4">
    <source>
        <dbReference type="ARBA" id="ARBA00023163"/>
    </source>
</evidence>
<dbReference type="Pfam" id="PF01325">
    <property type="entry name" value="Fe_dep_repress"/>
    <property type="match status" value="1"/>
</dbReference>
<dbReference type="SUPFAM" id="SSF46785">
    <property type="entry name" value="Winged helix' DNA-binding domain"/>
    <property type="match status" value="1"/>
</dbReference>
<evidence type="ECO:0000256" key="1">
    <source>
        <dbReference type="ARBA" id="ARBA00007871"/>
    </source>
</evidence>
<dbReference type="InterPro" id="IPR001367">
    <property type="entry name" value="Fe_dep_repressor"/>
</dbReference>
<dbReference type="PANTHER" id="PTHR33238:SF7">
    <property type="entry name" value="IRON-DEPENDENT TRANSCRIPTIONAL REGULATOR"/>
    <property type="match status" value="1"/>
</dbReference>
<keyword evidence="2" id="KW-0805">Transcription regulation</keyword>
<dbReference type="InterPro" id="IPR036388">
    <property type="entry name" value="WH-like_DNA-bd_sf"/>
</dbReference>
<protein>
    <submittedName>
        <fullName evidence="6">Iron-dependent repressor</fullName>
    </submittedName>
</protein>
<keyword evidence="3" id="KW-0238">DNA-binding</keyword>